<evidence type="ECO:0000313" key="3">
    <source>
        <dbReference type="Proteomes" id="UP001437256"/>
    </source>
</evidence>
<dbReference type="EMBL" id="JBBXMP010000197">
    <property type="protein sequence ID" value="KAL0059998.1"/>
    <property type="molecule type" value="Genomic_DNA"/>
</dbReference>
<keyword evidence="3" id="KW-1185">Reference proteome</keyword>
<sequence length="306" mass="33943">MCRLRQHILLNPILVANLYLAPLPGSLVNQVGLSLLGNRNRCFNIWSRSWKIIVVPILTILSQIGIPNSPRWHVAQSTEGAYYFGLHQYVQINYATDLQDRERPEVLAKSLVLTTATLLLGAFAHALLTVLIGKVLWLLYCLETSELRLSFSWQDLVIYIVFNAVNTDSAHDALTIMAYMFPQVIAFVPLLIMVRVGLGLTVERNHVSGLTNPSFLRGASGPPHFLNVQSQEVVTPVVAGPADEINLNFESKEFTDRLEPTKKSRSEEVYDAGSHIAGPTAAVLHWSPRDWGLVEAAGIANGQLRK</sequence>
<dbReference type="Proteomes" id="UP001437256">
    <property type="component" value="Unassembled WGS sequence"/>
</dbReference>
<reference evidence="2 3" key="1">
    <citation type="submission" date="2024-05" db="EMBL/GenBank/DDBJ databases">
        <title>A draft genome resource for the thread blight pathogen Marasmius tenuissimus strain MS-2.</title>
        <authorList>
            <person name="Yulfo-Soto G.E."/>
            <person name="Baruah I.K."/>
            <person name="Amoako-Attah I."/>
            <person name="Bukari Y."/>
            <person name="Meinhardt L.W."/>
            <person name="Bailey B.A."/>
            <person name="Cohen S.P."/>
        </authorList>
    </citation>
    <scope>NUCLEOTIDE SEQUENCE [LARGE SCALE GENOMIC DNA]</scope>
    <source>
        <strain evidence="2 3">MS-2</strain>
    </source>
</reference>
<accession>A0ABR2ZFA6</accession>
<evidence type="ECO:0000313" key="2">
    <source>
        <dbReference type="EMBL" id="KAL0059998.1"/>
    </source>
</evidence>
<protein>
    <submittedName>
        <fullName evidence="2">Uncharacterized protein</fullName>
    </submittedName>
</protein>
<gene>
    <name evidence="2" type="ORF">AAF712_013234</name>
</gene>
<name>A0ABR2ZFA6_9AGAR</name>
<keyword evidence="1" id="KW-0812">Transmembrane</keyword>
<keyword evidence="1" id="KW-1133">Transmembrane helix</keyword>
<organism evidence="2 3">
    <name type="scientific">Marasmius tenuissimus</name>
    <dbReference type="NCBI Taxonomy" id="585030"/>
    <lineage>
        <taxon>Eukaryota</taxon>
        <taxon>Fungi</taxon>
        <taxon>Dikarya</taxon>
        <taxon>Basidiomycota</taxon>
        <taxon>Agaricomycotina</taxon>
        <taxon>Agaricomycetes</taxon>
        <taxon>Agaricomycetidae</taxon>
        <taxon>Agaricales</taxon>
        <taxon>Marasmiineae</taxon>
        <taxon>Marasmiaceae</taxon>
        <taxon>Marasmius</taxon>
    </lineage>
</organism>
<comment type="caution">
    <text evidence="2">The sequence shown here is derived from an EMBL/GenBank/DDBJ whole genome shotgun (WGS) entry which is preliminary data.</text>
</comment>
<feature type="transmembrane region" description="Helical" evidence="1">
    <location>
        <begin position="111"/>
        <end position="140"/>
    </location>
</feature>
<proteinExistence type="predicted"/>
<keyword evidence="1" id="KW-0472">Membrane</keyword>
<evidence type="ECO:0000256" key="1">
    <source>
        <dbReference type="SAM" id="Phobius"/>
    </source>
</evidence>
<feature type="transmembrane region" description="Helical" evidence="1">
    <location>
        <begin position="176"/>
        <end position="198"/>
    </location>
</feature>